<proteinExistence type="predicted"/>
<name>A0ACB8R9R4_9AGAM</name>
<sequence length="296" mass="32982">MATTDGYFPPFPQDTAFPAYAQFSAPPPAGFATAPPAQPPLTSAYSSPGFGASPGFAASPYPPQSPYSTPGSSMYSPGSSYSLPDSPSSATTRSRARAEHFGERPRAWRPDFSMRGPGLAALLPSLPRRNSTAGIPSFTLNERIRYAALREPPVVYDLRHDLSRIQLRELKRPVTNYDLTRYVTEPPMAHMRLYHPRLPWYVDVNTPGQAGATMYDVFTVLARVLLSRVKDHDLYNAEVLNEDRARITQAWKERCQYDDRAMAQGVLKVDFLTRDCIFIGLAKGRDGMFEIKTRKV</sequence>
<accession>A0ACB8R9R4</accession>
<evidence type="ECO:0000313" key="1">
    <source>
        <dbReference type="EMBL" id="KAI0040871.1"/>
    </source>
</evidence>
<organism evidence="1 2">
    <name type="scientific">Auriscalpium vulgare</name>
    <dbReference type="NCBI Taxonomy" id="40419"/>
    <lineage>
        <taxon>Eukaryota</taxon>
        <taxon>Fungi</taxon>
        <taxon>Dikarya</taxon>
        <taxon>Basidiomycota</taxon>
        <taxon>Agaricomycotina</taxon>
        <taxon>Agaricomycetes</taxon>
        <taxon>Russulales</taxon>
        <taxon>Auriscalpiaceae</taxon>
        <taxon>Auriscalpium</taxon>
    </lineage>
</organism>
<reference evidence="1" key="1">
    <citation type="submission" date="2021-02" db="EMBL/GenBank/DDBJ databases">
        <authorList>
            <consortium name="DOE Joint Genome Institute"/>
            <person name="Ahrendt S."/>
            <person name="Looney B.P."/>
            <person name="Miyauchi S."/>
            <person name="Morin E."/>
            <person name="Drula E."/>
            <person name="Courty P.E."/>
            <person name="Chicoki N."/>
            <person name="Fauchery L."/>
            <person name="Kohler A."/>
            <person name="Kuo A."/>
            <person name="Labutti K."/>
            <person name="Pangilinan J."/>
            <person name="Lipzen A."/>
            <person name="Riley R."/>
            <person name="Andreopoulos W."/>
            <person name="He G."/>
            <person name="Johnson J."/>
            <person name="Barry K.W."/>
            <person name="Grigoriev I.V."/>
            <person name="Nagy L."/>
            <person name="Hibbett D."/>
            <person name="Henrissat B."/>
            <person name="Matheny P.B."/>
            <person name="Labbe J."/>
            <person name="Martin F."/>
        </authorList>
    </citation>
    <scope>NUCLEOTIDE SEQUENCE</scope>
    <source>
        <strain evidence="1">FP105234-sp</strain>
    </source>
</reference>
<keyword evidence="2" id="KW-1185">Reference proteome</keyword>
<dbReference type="EMBL" id="MU276161">
    <property type="protein sequence ID" value="KAI0040871.1"/>
    <property type="molecule type" value="Genomic_DNA"/>
</dbReference>
<protein>
    <submittedName>
        <fullName evidence="1">Uncharacterized protein</fullName>
    </submittedName>
</protein>
<gene>
    <name evidence="1" type="ORF">FA95DRAFT_809633</name>
</gene>
<dbReference type="Proteomes" id="UP000814033">
    <property type="component" value="Unassembled WGS sequence"/>
</dbReference>
<comment type="caution">
    <text evidence="1">The sequence shown here is derived from an EMBL/GenBank/DDBJ whole genome shotgun (WGS) entry which is preliminary data.</text>
</comment>
<evidence type="ECO:0000313" key="2">
    <source>
        <dbReference type="Proteomes" id="UP000814033"/>
    </source>
</evidence>
<reference evidence="1" key="2">
    <citation type="journal article" date="2022" name="New Phytol.">
        <title>Evolutionary transition to the ectomycorrhizal habit in the genomes of a hyperdiverse lineage of mushroom-forming fungi.</title>
        <authorList>
            <person name="Looney B."/>
            <person name="Miyauchi S."/>
            <person name="Morin E."/>
            <person name="Drula E."/>
            <person name="Courty P.E."/>
            <person name="Kohler A."/>
            <person name="Kuo A."/>
            <person name="LaButti K."/>
            <person name="Pangilinan J."/>
            <person name="Lipzen A."/>
            <person name="Riley R."/>
            <person name="Andreopoulos W."/>
            <person name="He G."/>
            <person name="Johnson J."/>
            <person name="Nolan M."/>
            <person name="Tritt A."/>
            <person name="Barry K.W."/>
            <person name="Grigoriev I.V."/>
            <person name="Nagy L.G."/>
            <person name="Hibbett D."/>
            <person name="Henrissat B."/>
            <person name="Matheny P.B."/>
            <person name="Labbe J."/>
            <person name="Martin F.M."/>
        </authorList>
    </citation>
    <scope>NUCLEOTIDE SEQUENCE</scope>
    <source>
        <strain evidence="1">FP105234-sp</strain>
    </source>
</reference>